<gene>
    <name evidence="1" type="ORF">BD311DRAFT_697446</name>
</gene>
<protein>
    <submittedName>
        <fullName evidence="1">Uncharacterized protein</fullName>
    </submittedName>
</protein>
<dbReference type="Proteomes" id="UP000292957">
    <property type="component" value="Unassembled WGS sequence"/>
</dbReference>
<proteinExistence type="predicted"/>
<sequence>MHLLTLNITELVIGLFRGKLGRSTETDPLADWDWACLSGDAAWQAHGKLVAEASLYLPGSFDRPPRNPAEKISSGYKAWEFMYYFYGLLPGLLWAIQKPKYYSHFCKLVAGARVALLLETPVERRGPAHNLLVEYVEEFELNFYARRVDRLHFCRQALHALVHLMPENVRVGPAWLHSQWALENAIGNLTAEIGSHSKPYENLSFRGLRRAQISALVAMFPEALEEPVHLPAGAVDLGDQYVLLHPTARTPKLISEAEAVVLHTFLNAQAVRVPQDWQPRVAKWGRLRLPNGQVAGTAWKEKEGERRGRPVHRSRMSLILLNNMNVQLTDNRIAEVQYFFRLKKMRDDGGTDDVDLTLAMVSMFMPPDPAIVRESHGALIACRYRGDESREVVDAKDIKSVVAMVPLPPRREEAEDPHAAELYSNRFFVMDRLGFDITWIGREQTITDNDGSAGDE</sequence>
<organism evidence="1">
    <name type="scientific">Dichomitus squalens</name>
    <dbReference type="NCBI Taxonomy" id="114155"/>
    <lineage>
        <taxon>Eukaryota</taxon>
        <taxon>Fungi</taxon>
        <taxon>Dikarya</taxon>
        <taxon>Basidiomycota</taxon>
        <taxon>Agaricomycotina</taxon>
        <taxon>Agaricomycetes</taxon>
        <taxon>Polyporales</taxon>
        <taxon>Polyporaceae</taxon>
        <taxon>Dichomitus</taxon>
    </lineage>
</organism>
<dbReference type="EMBL" id="ML143438">
    <property type="protein sequence ID" value="TBU26950.1"/>
    <property type="molecule type" value="Genomic_DNA"/>
</dbReference>
<accession>A0A4Q9MHK9</accession>
<name>A0A4Q9MHK9_9APHY</name>
<dbReference type="AlphaFoldDB" id="A0A4Q9MHK9"/>
<dbReference type="OrthoDB" id="2753930at2759"/>
<evidence type="ECO:0000313" key="1">
    <source>
        <dbReference type="EMBL" id="TBU26950.1"/>
    </source>
</evidence>
<reference evidence="1" key="1">
    <citation type="submission" date="2019-01" db="EMBL/GenBank/DDBJ databases">
        <title>Draft genome sequences of three monokaryotic isolates of the white-rot basidiomycete fungus Dichomitus squalens.</title>
        <authorList>
            <consortium name="DOE Joint Genome Institute"/>
            <person name="Lopez S.C."/>
            <person name="Andreopoulos B."/>
            <person name="Pangilinan J."/>
            <person name="Lipzen A."/>
            <person name="Riley R."/>
            <person name="Ahrendt S."/>
            <person name="Ng V."/>
            <person name="Barry K."/>
            <person name="Daum C."/>
            <person name="Grigoriev I.V."/>
            <person name="Hilden K.S."/>
            <person name="Makela M.R."/>
            <person name="de Vries R.P."/>
        </authorList>
    </citation>
    <scope>NUCLEOTIDE SEQUENCE [LARGE SCALE GENOMIC DNA]</scope>
    <source>
        <strain evidence="1">OM18370.1</strain>
    </source>
</reference>